<dbReference type="Pfam" id="PF08242">
    <property type="entry name" value="Methyltransf_12"/>
    <property type="match status" value="1"/>
</dbReference>
<evidence type="ECO:0000259" key="1">
    <source>
        <dbReference type="Pfam" id="PF08242"/>
    </source>
</evidence>
<keyword evidence="2" id="KW-0808">Transferase</keyword>
<sequence>MSDNKDFTQADGHGYILDRNHIAACRLNLQHYLWREALEFTVNPTVHIPKEAVVADVACGTGLWLLDVAKAHPDTQLHGFDLDLAQAPHAAWLPPNIQLHKWNLFDNIPAEFESKFDFVHVRLVVLVLTGENTQSFVKKLMQLLKPGGYLQWDELDCVNMRVRKVNPAIASPALDEIHSLCYSGGRHDWTLTIPEMLAEEEFTNTSMTKFGDKPGLARAFNDQHMLTMEEFAAGMIRVGKHDVANKAFDLIGKAHGESVRGATLCIPRIVVVAHKPL</sequence>
<protein>
    <submittedName>
        <fullName evidence="2">UMTA methyltransferase family protein</fullName>
    </submittedName>
</protein>
<dbReference type="OrthoDB" id="417697at2759"/>
<evidence type="ECO:0000313" key="3">
    <source>
        <dbReference type="Proteomes" id="UP000799770"/>
    </source>
</evidence>
<organism evidence="2 3">
    <name type="scientific">Lophiotrema nucula</name>
    <dbReference type="NCBI Taxonomy" id="690887"/>
    <lineage>
        <taxon>Eukaryota</taxon>
        <taxon>Fungi</taxon>
        <taxon>Dikarya</taxon>
        <taxon>Ascomycota</taxon>
        <taxon>Pezizomycotina</taxon>
        <taxon>Dothideomycetes</taxon>
        <taxon>Pleosporomycetidae</taxon>
        <taxon>Pleosporales</taxon>
        <taxon>Lophiotremataceae</taxon>
        <taxon>Lophiotrema</taxon>
    </lineage>
</organism>
<evidence type="ECO:0000313" key="2">
    <source>
        <dbReference type="EMBL" id="KAF2114305.1"/>
    </source>
</evidence>
<dbReference type="AlphaFoldDB" id="A0A6A5Z4M0"/>
<dbReference type="PANTHER" id="PTHR43591">
    <property type="entry name" value="METHYLTRANSFERASE"/>
    <property type="match status" value="1"/>
</dbReference>
<dbReference type="Gene3D" id="3.40.50.150">
    <property type="entry name" value="Vaccinia Virus protein VP39"/>
    <property type="match status" value="1"/>
</dbReference>
<dbReference type="SUPFAM" id="SSF53335">
    <property type="entry name" value="S-adenosyl-L-methionine-dependent methyltransferases"/>
    <property type="match status" value="1"/>
</dbReference>
<dbReference type="Proteomes" id="UP000799770">
    <property type="component" value="Unassembled WGS sequence"/>
</dbReference>
<name>A0A6A5Z4M0_9PLEO</name>
<feature type="domain" description="Methyltransferase type 12" evidence="1">
    <location>
        <begin position="56"/>
        <end position="150"/>
    </location>
</feature>
<dbReference type="EMBL" id="ML977325">
    <property type="protein sequence ID" value="KAF2114305.1"/>
    <property type="molecule type" value="Genomic_DNA"/>
</dbReference>
<dbReference type="InterPro" id="IPR029063">
    <property type="entry name" value="SAM-dependent_MTases_sf"/>
</dbReference>
<dbReference type="CDD" id="cd02440">
    <property type="entry name" value="AdoMet_MTases"/>
    <property type="match status" value="1"/>
</dbReference>
<dbReference type="GO" id="GO:0032259">
    <property type="term" value="P:methylation"/>
    <property type="evidence" value="ECO:0007669"/>
    <property type="project" value="UniProtKB-KW"/>
</dbReference>
<gene>
    <name evidence="2" type="ORF">BDV96DRAFT_547351</name>
</gene>
<dbReference type="PANTHER" id="PTHR43591:SF96">
    <property type="entry name" value="PUTATIVE-RELATED"/>
    <property type="match status" value="1"/>
</dbReference>
<dbReference type="InterPro" id="IPR013217">
    <property type="entry name" value="Methyltransf_12"/>
</dbReference>
<keyword evidence="3" id="KW-1185">Reference proteome</keyword>
<keyword evidence="2" id="KW-0489">Methyltransferase</keyword>
<proteinExistence type="predicted"/>
<dbReference type="GO" id="GO:0008168">
    <property type="term" value="F:methyltransferase activity"/>
    <property type="evidence" value="ECO:0007669"/>
    <property type="project" value="UniProtKB-KW"/>
</dbReference>
<reference evidence="2" key="1">
    <citation type="journal article" date="2020" name="Stud. Mycol.">
        <title>101 Dothideomycetes genomes: a test case for predicting lifestyles and emergence of pathogens.</title>
        <authorList>
            <person name="Haridas S."/>
            <person name="Albert R."/>
            <person name="Binder M."/>
            <person name="Bloem J."/>
            <person name="Labutti K."/>
            <person name="Salamov A."/>
            <person name="Andreopoulos B."/>
            <person name="Baker S."/>
            <person name="Barry K."/>
            <person name="Bills G."/>
            <person name="Bluhm B."/>
            <person name="Cannon C."/>
            <person name="Castanera R."/>
            <person name="Culley D."/>
            <person name="Daum C."/>
            <person name="Ezra D."/>
            <person name="Gonzalez J."/>
            <person name="Henrissat B."/>
            <person name="Kuo A."/>
            <person name="Liang C."/>
            <person name="Lipzen A."/>
            <person name="Lutzoni F."/>
            <person name="Magnuson J."/>
            <person name="Mondo S."/>
            <person name="Nolan M."/>
            <person name="Ohm R."/>
            <person name="Pangilinan J."/>
            <person name="Park H.-J."/>
            <person name="Ramirez L."/>
            <person name="Alfaro M."/>
            <person name="Sun H."/>
            <person name="Tritt A."/>
            <person name="Yoshinaga Y."/>
            <person name="Zwiers L.-H."/>
            <person name="Turgeon B."/>
            <person name="Goodwin S."/>
            <person name="Spatafora J."/>
            <person name="Crous P."/>
            <person name="Grigoriev I."/>
        </authorList>
    </citation>
    <scope>NUCLEOTIDE SEQUENCE</scope>
    <source>
        <strain evidence="2">CBS 627.86</strain>
    </source>
</reference>
<accession>A0A6A5Z4M0</accession>